<organism evidence="5 6">
    <name type="scientific">Paenibacillus soyae</name>
    <dbReference type="NCBI Taxonomy" id="2969249"/>
    <lineage>
        <taxon>Bacteria</taxon>
        <taxon>Bacillati</taxon>
        <taxon>Bacillota</taxon>
        <taxon>Bacilli</taxon>
        <taxon>Bacillales</taxon>
        <taxon>Paenibacillaceae</taxon>
        <taxon>Paenibacillus</taxon>
    </lineage>
</organism>
<dbReference type="FunFam" id="1.10.10.10:FF:000079">
    <property type="entry name" value="GntR family transcriptional regulator"/>
    <property type="match status" value="1"/>
</dbReference>
<keyword evidence="1" id="KW-0805">Transcription regulation</keyword>
<dbReference type="GO" id="GO:0003700">
    <property type="term" value="F:DNA-binding transcription factor activity"/>
    <property type="evidence" value="ECO:0007669"/>
    <property type="project" value="InterPro"/>
</dbReference>
<dbReference type="PANTHER" id="PTHR30146:SF109">
    <property type="entry name" value="HTH-TYPE TRANSCRIPTIONAL REGULATOR GALS"/>
    <property type="match status" value="1"/>
</dbReference>
<evidence type="ECO:0000313" key="6">
    <source>
        <dbReference type="Proteomes" id="UP001141950"/>
    </source>
</evidence>
<proteinExistence type="predicted"/>
<evidence type="ECO:0000256" key="2">
    <source>
        <dbReference type="ARBA" id="ARBA00023125"/>
    </source>
</evidence>
<dbReference type="InterPro" id="IPR036390">
    <property type="entry name" value="WH_DNA-bd_sf"/>
</dbReference>
<evidence type="ECO:0000313" key="5">
    <source>
        <dbReference type="EMBL" id="MCR2803837.1"/>
    </source>
</evidence>
<dbReference type="InterPro" id="IPR000524">
    <property type="entry name" value="Tscrpt_reg_HTH_GntR"/>
</dbReference>
<dbReference type="EMBL" id="JANIPJ010000004">
    <property type="protein sequence ID" value="MCR2803837.1"/>
    <property type="molecule type" value="Genomic_DNA"/>
</dbReference>
<keyword evidence="6" id="KW-1185">Reference proteome</keyword>
<dbReference type="Pfam" id="PF13377">
    <property type="entry name" value="Peripla_BP_3"/>
    <property type="match status" value="1"/>
</dbReference>
<sequence length="354" mass="39805">MGRPLYQQIQQDIVSKIHAGELSPGDLVPSEKELAEKYGVSQMTTKNAIKGLVEEGLLVRYRGKGTFVRQSDAAQVDAGRTKTGLEKTAVTIALILPSMKTRIDQRLLDSLEKHCAEAGYELIIRITRESPEEEAAAIERFRMRGVHGFIVFPVEQDSYNETILRLSLDRVPLVLVDRFLKEIKTYSVSSDNMGGVREAVSGLIGKGHRRIAYLTPEITNTATDERARGCELAFTDHQLPIDKSLWCTLKLETLAEGKGLERIQAFFEGQDGITAVFAVNAELARYAHQLLRKRELAEPAAEIVAFDESELEHVSYIEQQIDEMGRLTVELLAEQLQGRYEPRREVVPVQIVWK</sequence>
<dbReference type="CDD" id="cd06267">
    <property type="entry name" value="PBP1_LacI_sugar_binding-like"/>
    <property type="match status" value="1"/>
</dbReference>
<dbReference type="SMART" id="SM00345">
    <property type="entry name" value="HTH_GNTR"/>
    <property type="match status" value="1"/>
</dbReference>
<keyword evidence="2" id="KW-0238">DNA-binding</keyword>
<name>A0A9X2MPH1_9BACL</name>
<dbReference type="InterPro" id="IPR046335">
    <property type="entry name" value="LacI/GalR-like_sensor"/>
</dbReference>
<accession>A0A9X2MPH1</accession>
<dbReference type="InterPro" id="IPR036388">
    <property type="entry name" value="WH-like_DNA-bd_sf"/>
</dbReference>
<evidence type="ECO:0000256" key="1">
    <source>
        <dbReference type="ARBA" id="ARBA00023015"/>
    </source>
</evidence>
<dbReference type="Gene3D" id="3.40.50.2300">
    <property type="match status" value="2"/>
</dbReference>
<reference evidence="5" key="1">
    <citation type="submission" date="2022-08" db="EMBL/GenBank/DDBJ databases">
        <title>The genomic sequence of strain Paenibacillus sp. SCIV0701.</title>
        <authorList>
            <person name="Zhao H."/>
        </authorList>
    </citation>
    <scope>NUCLEOTIDE SEQUENCE</scope>
    <source>
        <strain evidence="5">SCIV0701</strain>
    </source>
</reference>
<dbReference type="InterPro" id="IPR028082">
    <property type="entry name" value="Peripla_BP_I"/>
</dbReference>
<dbReference type="AlphaFoldDB" id="A0A9X2MPH1"/>
<feature type="domain" description="HTH gntR-type" evidence="4">
    <location>
        <begin position="3"/>
        <end position="71"/>
    </location>
</feature>
<comment type="caution">
    <text evidence="5">The sequence shown here is derived from an EMBL/GenBank/DDBJ whole genome shotgun (WGS) entry which is preliminary data.</text>
</comment>
<evidence type="ECO:0000256" key="3">
    <source>
        <dbReference type="ARBA" id="ARBA00023163"/>
    </source>
</evidence>
<gene>
    <name evidence="5" type="ORF">NQZ67_08075</name>
</gene>
<dbReference type="Proteomes" id="UP001141950">
    <property type="component" value="Unassembled WGS sequence"/>
</dbReference>
<dbReference type="GO" id="GO:0000976">
    <property type="term" value="F:transcription cis-regulatory region binding"/>
    <property type="evidence" value="ECO:0007669"/>
    <property type="project" value="TreeGrafter"/>
</dbReference>
<dbReference type="RefSeq" id="WP_257444437.1">
    <property type="nucleotide sequence ID" value="NZ_JANIPJ010000004.1"/>
</dbReference>
<dbReference type="CDD" id="cd07377">
    <property type="entry name" value="WHTH_GntR"/>
    <property type="match status" value="1"/>
</dbReference>
<dbReference type="Gene3D" id="1.10.10.10">
    <property type="entry name" value="Winged helix-like DNA-binding domain superfamily/Winged helix DNA-binding domain"/>
    <property type="match status" value="1"/>
</dbReference>
<dbReference type="PROSITE" id="PS50949">
    <property type="entry name" value="HTH_GNTR"/>
    <property type="match status" value="1"/>
</dbReference>
<evidence type="ECO:0000259" key="4">
    <source>
        <dbReference type="PROSITE" id="PS50949"/>
    </source>
</evidence>
<keyword evidence="3" id="KW-0804">Transcription</keyword>
<protein>
    <submittedName>
        <fullName evidence="5">GntR family transcriptional regulator</fullName>
    </submittedName>
</protein>
<dbReference type="Pfam" id="PF00392">
    <property type="entry name" value="GntR"/>
    <property type="match status" value="1"/>
</dbReference>
<dbReference type="SUPFAM" id="SSF53822">
    <property type="entry name" value="Periplasmic binding protein-like I"/>
    <property type="match status" value="1"/>
</dbReference>
<dbReference type="PRINTS" id="PR00035">
    <property type="entry name" value="HTHGNTR"/>
</dbReference>
<dbReference type="PANTHER" id="PTHR30146">
    <property type="entry name" value="LACI-RELATED TRANSCRIPTIONAL REPRESSOR"/>
    <property type="match status" value="1"/>
</dbReference>
<dbReference type="SUPFAM" id="SSF46785">
    <property type="entry name" value="Winged helix' DNA-binding domain"/>
    <property type="match status" value="1"/>
</dbReference>